<gene>
    <name evidence="1" type="ORF">BKK54_03135</name>
</gene>
<dbReference type="RefSeq" id="WP_077476647.1">
    <property type="nucleotide sequence ID" value="NZ_MLHN01000005.1"/>
</dbReference>
<dbReference type="Proteomes" id="UP000188481">
    <property type="component" value="Unassembled WGS sequence"/>
</dbReference>
<proteinExistence type="predicted"/>
<sequence length="79" mass="9092">MGRIITQTVRVDTEVEVDIDLDDLDLSEFMPDITLKEFFRHECGELTFVALEAMRELRALQGEKSNLIKIMEELTGAYV</sequence>
<dbReference type="STRING" id="1908264.BKK54_03135"/>
<protein>
    <submittedName>
        <fullName evidence="1">Uncharacterized protein</fullName>
    </submittedName>
</protein>
<evidence type="ECO:0000313" key="1">
    <source>
        <dbReference type="EMBL" id="OOF51420.1"/>
    </source>
</evidence>
<dbReference type="AlphaFoldDB" id="A0A1V3J7U1"/>
<accession>A0A1V3J7U1</accession>
<reference evidence="1 2" key="1">
    <citation type="submission" date="2016-10" db="EMBL/GenBank/DDBJ databases">
        <title>Rodentibacter gen. nov. and new species.</title>
        <authorList>
            <person name="Christensen H."/>
        </authorList>
    </citation>
    <scope>NUCLEOTIDE SEQUENCE [LARGE SCALE GENOMIC DNA]</scope>
    <source>
        <strain evidence="2">ppn416</strain>
    </source>
</reference>
<evidence type="ECO:0000313" key="2">
    <source>
        <dbReference type="Proteomes" id="UP000188481"/>
    </source>
</evidence>
<dbReference type="EMBL" id="MLHN01000005">
    <property type="protein sequence ID" value="OOF51420.1"/>
    <property type="molecule type" value="Genomic_DNA"/>
</dbReference>
<comment type="caution">
    <text evidence="1">The sequence shown here is derived from an EMBL/GenBank/DDBJ whole genome shotgun (WGS) entry which is preliminary data.</text>
</comment>
<organism evidence="1 2">
    <name type="scientific">Rodentibacter genomosp. 1</name>
    <dbReference type="NCBI Taxonomy" id="1908264"/>
    <lineage>
        <taxon>Bacteria</taxon>
        <taxon>Pseudomonadati</taxon>
        <taxon>Pseudomonadota</taxon>
        <taxon>Gammaproteobacteria</taxon>
        <taxon>Pasteurellales</taxon>
        <taxon>Pasteurellaceae</taxon>
        <taxon>Rodentibacter</taxon>
    </lineage>
</organism>
<name>A0A1V3J7U1_9PAST</name>
<keyword evidence="2" id="KW-1185">Reference proteome</keyword>